<feature type="short sequence motif" description="GXSXG" evidence="4">
    <location>
        <begin position="61"/>
        <end position="65"/>
    </location>
</feature>
<dbReference type="PROSITE" id="PS51635">
    <property type="entry name" value="PNPLA"/>
    <property type="match status" value="1"/>
</dbReference>
<organism evidence="6 7">
    <name type="scientific">Candidatus Manganitrophus noduliformans</name>
    <dbReference type="NCBI Taxonomy" id="2606439"/>
    <lineage>
        <taxon>Bacteria</taxon>
        <taxon>Pseudomonadati</taxon>
        <taxon>Nitrospirota</taxon>
        <taxon>Nitrospiria</taxon>
        <taxon>Candidatus Troglogloeales</taxon>
        <taxon>Candidatus Manganitrophaceae</taxon>
        <taxon>Candidatus Manganitrophus</taxon>
    </lineage>
</organism>
<reference evidence="6 7" key="1">
    <citation type="journal article" date="2020" name="Nature">
        <title>Bacterial chemolithoautotrophy via manganese oxidation.</title>
        <authorList>
            <person name="Yu H."/>
            <person name="Leadbetter J.R."/>
        </authorList>
    </citation>
    <scope>NUCLEOTIDE SEQUENCE [LARGE SCALE GENOMIC DNA]</scope>
    <source>
        <strain evidence="6 7">Mn-1</strain>
    </source>
</reference>
<evidence type="ECO:0000256" key="1">
    <source>
        <dbReference type="ARBA" id="ARBA00022801"/>
    </source>
</evidence>
<dbReference type="InterPro" id="IPR016035">
    <property type="entry name" value="Acyl_Trfase/lysoPLipase"/>
</dbReference>
<feature type="short sequence motif" description="DGA/G" evidence="4">
    <location>
        <begin position="231"/>
        <end position="233"/>
    </location>
</feature>
<dbReference type="InterPro" id="IPR002641">
    <property type="entry name" value="PNPLA_dom"/>
</dbReference>
<feature type="domain" description="PNPLA" evidence="5">
    <location>
        <begin position="24"/>
        <end position="245"/>
    </location>
</feature>
<keyword evidence="2 4" id="KW-0442">Lipid degradation</keyword>
<sequence length="382" mass="43535">MAQENVQDSQTGEAEKQGRAKRALVLAGGGIPGWMYEIGCLTALDDFFDGFSVNDFDIYVGTSAGAAVAALIANGVKPRMIYDDIKNDRKTPFNFARRDIYSFGYQETSHIIKKFLKSLYPIFRYYIKSGRKVSILDLLEFLQESLPSGIFTLKNFDLYLSNFFSQEGYTNDFRKLRKALYIPAVDVDVGRYDVFGEEGFDDVPISQAVIASSAMPILFQPIQIRGKDYIDGGVGRVAYMDIAMNHGAEMMWIINPVQYIVNDRNRVRLPSLSADGKAVGIREKGLTYIYDQAMRVNTSTRMYLAMKRYISEHPAKQFILTQPKPSEAFMFAHHAVSYNTRAQVLRYGYHSTMQALREEFAYYKDCLNRNQIEVTLDKFKEP</sequence>
<comment type="caution">
    <text evidence="6">The sequence shown here is derived from an EMBL/GenBank/DDBJ whole genome shotgun (WGS) entry which is preliminary data.</text>
</comment>
<proteinExistence type="predicted"/>
<gene>
    <name evidence="6" type="ORF">MNODULE_17050</name>
</gene>
<evidence type="ECO:0000256" key="4">
    <source>
        <dbReference type="PROSITE-ProRule" id="PRU01161"/>
    </source>
</evidence>
<dbReference type="SUPFAM" id="SSF52151">
    <property type="entry name" value="FabD/lysophospholipase-like"/>
    <property type="match status" value="1"/>
</dbReference>
<protein>
    <recommendedName>
        <fullName evidence="5">PNPLA domain-containing protein</fullName>
    </recommendedName>
</protein>
<keyword evidence="3 4" id="KW-0443">Lipid metabolism</keyword>
<dbReference type="RefSeq" id="WP_168062118.1">
    <property type="nucleotide sequence ID" value="NZ_VTOW01000003.1"/>
</dbReference>
<keyword evidence="7" id="KW-1185">Reference proteome</keyword>
<evidence type="ECO:0000313" key="6">
    <source>
        <dbReference type="EMBL" id="NKE72460.1"/>
    </source>
</evidence>
<feature type="active site" description="Nucleophile" evidence="4">
    <location>
        <position position="63"/>
    </location>
</feature>
<evidence type="ECO:0000256" key="3">
    <source>
        <dbReference type="ARBA" id="ARBA00023098"/>
    </source>
</evidence>
<evidence type="ECO:0000256" key="2">
    <source>
        <dbReference type="ARBA" id="ARBA00022963"/>
    </source>
</evidence>
<dbReference type="PANTHER" id="PTHR14226:SF57">
    <property type="entry name" value="BLR7027 PROTEIN"/>
    <property type="match status" value="1"/>
</dbReference>
<dbReference type="Pfam" id="PF01734">
    <property type="entry name" value="Patatin"/>
    <property type="match status" value="1"/>
</dbReference>
<evidence type="ECO:0000313" key="7">
    <source>
        <dbReference type="Proteomes" id="UP000534783"/>
    </source>
</evidence>
<dbReference type="GO" id="GO:0016787">
    <property type="term" value="F:hydrolase activity"/>
    <property type="evidence" value="ECO:0007669"/>
    <property type="project" value="UniProtKB-UniRule"/>
</dbReference>
<feature type="active site" description="Proton acceptor" evidence="4">
    <location>
        <position position="231"/>
    </location>
</feature>
<dbReference type="InterPro" id="IPR050301">
    <property type="entry name" value="NTE"/>
</dbReference>
<dbReference type="Proteomes" id="UP000534783">
    <property type="component" value="Unassembled WGS sequence"/>
</dbReference>
<dbReference type="Gene3D" id="3.40.1090.10">
    <property type="entry name" value="Cytosolic phospholipase A2 catalytic domain"/>
    <property type="match status" value="2"/>
</dbReference>
<feature type="short sequence motif" description="GXGXXG" evidence="4">
    <location>
        <begin position="28"/>
        <end position="33"/>
    </location>
</feature>
<name>A0A7X6ICG0_9BACT</name>
<accession>A0A7X6ICG0</accession>
<dbReference type="GO" id="GO:0016042">
    <property type="term" value="P:lipid catabolic process"/>
    <property type="evidence" value="ECO:0007669"/>
    <property type="project" value="UniProtKB-UniRule"/>
</dbReference>
<dbReference type="PANTHER" id="PTHR14226">
    <property type="entry name" value="NEUROPATHY TARGET ESTERASE/SWISS CHEESE D.MELANOGASTER"/>
    <property type="match status" value="1"/>
</dbReference>
<evidence type="ECO:0000259" key="5">
    <source>
        <dbReference type="PROSITE" id="PS51635"/>
    </source>
</evidence>
<keyword evidence="1 4" id="KW-0378">Hydrolase</keyword>
<dbReference type="EMBL" id="VTOW01000003">
    <property type="protein sequence ID" value="NKE72460.1"/>
    <property type="molecule type" value="Genomic_DNA"/>
</dbReference>
<dbReference type="AlphaFoldDB" id="A0A7X6ICG0"/>